<evidence type="ECO:0000256" key="1">
    <source>
        <dbReference type="ARBA" id="ARBA00004225"/>
    </source>
</evidence>
<dbReference type="PRINTS" id="PR00926">
    <property type="entry name" value="MITOCARRIER"/>
</dbReference>
<comment type="similarity">
    <text evidence="10">Belongs to the mitochondrial carrier (TC 2.A.29) family. SLC25A38 subfamily.</text>
</comment>
<dbReference type="InterPro" id="IPR023395">
    <property type="entry name" value="MCP_dom_sf"/>
</dbReference>
<reference evidence="12 13" key="1">
    <citation type="submission" date="2014-04" db="EMBL/GenBank/DDBJ databases">
        <authorList>
            <consortium name="DOE Joint Genome Institute"/>
            <person name="Kuo A."/>
            <person name="Girlanda M."/>
            <person name="Perotto S."/>
            <person name="Kohler A."/>
            <person name="Nagy L.G."/>
            <person name="Floudas D."/>
            <person name="Copeland A."/>
            <person name="Barry K.W."/>
            <person name="Cichocki N."/>
            <person name="Veneault-Fourrey C."/>
            <person name="LaButti K."/>
            <person name="Lindquist E.A."/>
            <person name="Lipzen A."/>
            <person name="Lundell T."/>
            <person name="Morin E."/>
            <person name="Murat C."/>
            <person name="Sun H."/>
            <person name="Tunlid A."/>
            <person name="Henrissat B."/>
            <person name="Grigoriev I.V."/>
            <person name="Hibbett D.S."/>
            <person name="Martin F."/>
            <person name="Nordberg H.P."/>
            <person name="Cantor M.N."/>
            <person name="Hua S.X."/>
        </authorList>
    </citation>
    <scope>NUCLEOTIDE SEQUENCE [LARGE SCALE GENOMIC DNA]</scope>
    <source>
        <strain evidence="12 13">MUT 4182</strain>
    </source>
</reference>
<evidence type="ECO:0000256" key="10">
    <source>
        <dbReference type="HAMAP-Rule" id="MF_03064"/>
    </source>
</evidence>
<evidence type="ECO:0000256" key="6">
    <source>
        <dbReference type="ARBA" id="ARBA00022989"/>
    </source>
</evidence>
<dbReference type="HOGENOM" id="CLU_015166_0_3_1"/>
<dbReference type="PANTHER" id="PTHR46181">
    <property type="entry name" value="MITOCHONDRIAL GLYCINE TRANSPORTER"/>
    <property type="match status" value="1"/>
</dbReference>
<dbReference type="Gene3D" id="1.50.40.10">
    <property type="entry name" value="Mitochondrial carrier domain"/>
    <property type="match status" value="2"/>
</dbReference>
<feature type="repeat" description="Solcar" evidence="11">
    <location>
        <begin position="7"/>
        <end position="95"/>
    </location>
</feature>
<accession>A0A0C3QJ70</accession>
<dbReference type="GO" id="GO:0015187">
    <property type="term" value="F:glycine transmembrane transporter activity"/>
    <property type="evidence" value="ECO:0007669"/>
    <property type="project" value="UniProtKB-UniRule"/>
</dbReference>
<keyword evidence="5 10" id="KW-0999">Mitochondrion inner membrane</keyword>
<evidence type="ECO:0000256" key="3">
    <source>
        <dbReference type="ARBA" id="ARBA00022692"/>
    </source>
</evidence>
<dbReference type="EMBL" id="KN823029">
    <property type="protein sequence ID" value="KIO26159.1"/>
    <property type="molecule type" value="Genomic_DNA"/>
</dbReference>
<dbReference type="PANTHER" id="PTHR46181:SF3">
    <property type="entry name" value="MITOCHONDRIAL GLYCINE TRANSPORTER"/>
    <property type="match status" value="1"/>
</dbReference>
<organism evidence="12 13">
    <name type="scientific">Tulasnella calospora MUT 4182</name>
    <dbReference type="NCBI Taxonomy" id="1051891"/>
    <lineage>
        <taxon>Eukaryota</taxon>
        <taxon>Fungi</taxon>
        <taxon>Dikarya</taxon>
        <taxon>Basidiomycota</taxon>
        <taxon>Agaricomycotina</taxon>
        <taxon>Agaricomycetes</taxon>
        <taxon>Cantharellales</taxon>
        <taxon>Tulasnellaceae</taxon>
        <taxon>Tulasnella</taxon>
    </lineage>
</organism>
<dbReference type="PROSITE" id="PS50920">
    <property type="entry name" value="SOLCAR"/>
    <property type="match status" value="3"/>
</dbReference>
<keyword evidence="13" id="KW-1185">Reference proteome</keyword>
<keyword evidence="4 10" id="KW-0677">Repeat</keyword>
<comment type="function">
    <text evidence="10">Mitochondrial glycine transporter that imports glycine into the mitochondrial matrix. Plays an important role in providing glycine for the first enzymatic step in heme biosynthesis, the condensation of glycine with succinyl-CoA to produce 5-aminolevulinate (ALA) in the miochondrial matrix.</text>
</comment>
<evidence type="ECO:0000313" key="12">
    <source>
        <dbReference type="EMBL" id="KIO26159.1"/>
    </source>
</evidence>
<keyword evidence="3 10" id="KW-0812">Transmembrane</keyword>
<evidence type="ECO:0000313" key="13">
    <source>
        <dbReference type="Proteomes" id="UP000054248"/>
    </source>
</evidence>
<name>A0A0C3QJ70_9AGAM</name>
<dbReference type="Pfam" id="PF00153">
    <property type="entry name" value="Mito_carr"/>
    <property type="match status" value="3"/>
</dbReference>
<dbReference type="AlphaFoldDB" id="A0A0C3QJ70"/>
<protein>
    <recommendedName>
        <fullName evidence="10">Mitochondrial glycine transporter</fullName>
    </recommendedName>
    <alternativeName>
        <fullName evidence="10">Solute carrier family 25 member 38 homolog</fullName>
    </alternativeName>
</protein>
<evidence type="ECO:0000256" key="4">
    <source>
        <dbReference type="ARBA" id="ARBA00022737"/>
    </source>
</evidence>
<dbReference type="InterPro" id="IPR030847">
    <property type="entry name" value="Hem25/SLC25A38"/>
</dbReference>
<keyword evidence="6 10" id="KW-1133">Transmembrane helix</keyword>
<evidence type="ECO:0000256" key="2">
    <source>
        <dbReference type="ARBA" id="ARBA00022448"/>
    </source>
</evidence>
<proteinExistence type="inferred from homology"/>
<dbReference type="HAMAP" id="MF_03064">
    <property type="entry name" value="SLC25A38"/>
    <property type="match status" value="1"/>
</dbReference>
<dbReference type="GO" id="GO:1904983">
    <property type="term" value="P:glycine import into mitochondrion"/>
    <property type="evidence" value="ECO:0007669"/>
    <property type="project" value="UniProtKB-UniRule"/>
</dbReference>
<feature type="repeat" description="Solcar" evidence="11">
    <location>
        <begin position="217"/>
        <end position="303"/>
    </location>
</feature>
<evidence type="ECO:0000256" key="11">
    <source>
        <dbReference type="PROSITE-ProRule" id="PRU00282"/>
    </source>
</evidence>
<feature type="repeat" description="Solcar" evidence="11">
    <location>
        <begin position="121"/>
        <end position="205"/>
    </location>
</feature>
<sequence>MGKKQFNSAYEHLFAGASSGFCSTIVLQPLDLVKTRVQQSYAGVNGSPRGAIAVSRQVVSHDGLLGLWRGTTPTLYRNVPGVAMYFYALQVLRQEMTKLPAFSVYSADPASSASGSALPKLSSQGNLVAGATARVSVGFILNPFTVVKTRFESDHYAYRSMREAFTSIWREAGPKGLLQGFQASVLRDAPYAGLYVLFYEAIKEQTGLLLGSSLPGLKPFIYSYSGAMAGALATLSTHPFDVMKTRMQVQSRDAQYRSLSRTIAGIFKERGLVGFFDGVSIRISRKVFSSAISWTVYETLLIFWRDRSRYT</sequence>
<dbReference type="GO" id="GO:0005743">
    <property type="term" value="C:mitochondrial inner membrane"/>
    <property type="evidence" value="ECO:0007669"/>
    <property type="project" value="UniProtKB-SubCell"/>
</dbReference>
<dbReference type="OrthoDB" id="1924968at2759"/>
<evidence type="ECO:0000256" key="7">
    <source>
        <dbReference type="ARBA" id="ARBA00023128"/>
    </source>
</evidence>
<evidence type="ECO:0000256" key="8">
    <source>
        <dbReference type="ARBA" id="ARBA00023136"/>
    </source>
</evidence>
<dbReference type="STRING" id="1051891.A0A0C3QJ70"/>
<comment type="catalytic activity">
    <reaction evidence="9 10">
        <text>glycine(in) = glycine(out)</text>
        <dbReference type="Rhea" id="RHEA:70715"/>
        <dbReference type="ChEBI" id="CHEBI:57305"/>
    </reaction>
</comment>
<gene>
    <name evidence="12" type="ORF">M407DRAFT_203736</name>
</gene>
<evidence type="ECO:0000256" key="9">
    <source>
        <dbReference type="ARBA" id="ARBA00034060"/>
    </source>
</evidence>
<dbReference type="InterPro" id="IPR002067">
    <property type="entry name" value="MCP"/>
</dbReference>
<keyword evidence="8 10" id="KW-0472">Membrane</keyword>
<reference evidence="13" key="2">
    <citation type="submission" date="2015-01" db="EMBL/GenBank/DDBJ databases">
        <title>Evolutionary Origins and Diversification of the Mycorrhizal Mutualists.</title>
        <authorList>
            <consortium name="DOE Joint Genome Institute"/>
            <consortium name="Mycorrhizal Genomics Consortium"/>
            <person name="Kohler A."/>
            <person name="Kuo A."/>
            <person name="Nagy L.G."/>
            <person name="Floudas D."/>
            <person name="Copeland A."/>
            <person name="Barry K.W."/>
            <person name="Cichocki N."/>
            <person name="Veneault-Fourrey C."/>
            <person name="LaButti K."/>
            <person name="Lindquist E.A."/>
            <person name="Lipzen A."/>
            <person name="Lundell T."/>
            <person name="Morin E."/>
            <person name="Murat C."/>
            <person name="Riley R."/>
            <person name="Ohm R."/>
            <person name="Sun H."/>
            <person name="Tunlid A."/>
            <person name="Henrissat B."/>
            <person name="Grigoriev I.V."/>
            <person name="Hibbett D.S."/>
            <person name="Martin F."/>
        </authorList>
    </citation>
    <scope>NUCLEOTIDE SEQUENCE [LARGE SCALE GENOMIC DNA]</scope>
    <source>
        <strain evidence="13">MUT 4182</strain>
    </source>
</reference>
<dbReference type="SUPFAM" id="SSF103506">
    <property type="entry name" value="Mitochondrial carrier"/>
    <property type="match status" value="1"/>
</dbReference>
<evidence type="ECO:0000256" key="5">
    <source>
        <dbReference type="ARBA" id="ARBA00022792"/>
    </source>
</evidence>
<dbReference type="InterPro" id="IPR018108">
    <property type="entry name" value="MCP_transmembrane"/>
</dbReference>
<keyword evidence="7 10" id="KW-0496">Mitochondrion</keyword>
<keyword evidence="2 10" id="KW-0813">Transport</keyword>
<comment type="subcellular location">
    <subcellularLocation>
        <location evidence="10">Mitochondrion inner membrane</location>
        <topology evidence="10">Multi-pass membrane protein</topology>
    </subcellularLocation>
    <subcellularLocation>
        <location evidence="1">Mitochondrion membrane</location>
        <topology evidence="1">Multi-pass membrane protein</topology>
    </subcellularLocation>
</comment>
<dbReference type="Proteomes" id="UP000054248">
    <property type="component" value="Unassembled WGS sequence"/>
</dbReference>